<accession>A0A914D2M9</accession>
<keyword evidence="2" id="KW-1185">Reference proteome</keyword>
<sequence>MTQIILPENLFGVLFISNRTYTAILNENAFQHSKLFFCPTEEAAEKMQCTFPQEASRCTIAENKVNCNHDFFRMKEVKEEFHLPWVAPCTIFKRSSKGTVYAEYTQETSLAIIVRVNGMQLEAIEDMVEAGFKINKIEGCAGCETGAELEFWCQTNVPRAEVHVEFEADLHVMELHHVDLKGSPNSSALRRFGRNYSWSYSWIFSYWWMPFVVSDMTTVTVFIFTLVTCPGYLCCLYRHWRPAHHLHEE</sequence>
<reference evidence="3" key="1">
    <citation type="submission" date="2022-11" db="UniProtKB">
        <authorList>
            <consortium name="WormBaseParasite"/>
        </authorList>
    </citation>
    <scope>IDENTIFICATION</scope>
</reference>
<evidence type="ECO:0000259" key="1">
    <source>
        <dbReference type="Pfam" id="PF07245"/>
    </source>
</evidence>
<feature type="domain" description="Phlebovirus glycoprotein G2 fusion" evidence="1">
    <location>
        <begin position="13"/>
        <end position="113"/>
    </location>
</feature>
<name>A0A914D2M9_9BILA</name>
<dbReference type="InterPro" id="IPR009878">
    <property type="entry name" value="Phlebovirus_G2_fusion"/>
</dbReference>
<evidence type="ECO:0000313" key="3">
    <source>
        <dbReference type="WBParaSite" id="ACRNAN_scaffold16914.g16163.t1"/>
    </source>
</evidence>
<organism evidence="2 3">
    <name type="scientific">Acrobeloides nanus</name>
    <dbReference type="NCBI Taxonomy" id="290746"/>
    <lineage>
        <taxon>Eukaryota</taxon>
        <taxon>Metazoa</taxon>
        <taxon>Ecdysozoa</taxon>
        <taxon>Nematoda</taxon>
        <taxon>Chromadorea</taxon>
        <taxon>Rhabditida</taxon>
        <taxon>Tylenchina</taxon>
        <taxon>Cephalobomorpha</taxon>
        <taxon>Cephaloboidea</taxon>
        <taxon>Cephalobidae</taxon>
        <taxon>Acrobeloides</taxon>
    </lineage>
</organism>
<dbReference type="WBParaSite" id="ACRNAN_scaffold16914.g16163.t1">
    <property type="protein sequence ID" value="ACRNAN_scaffold16914.g16163.t1"/>
    <property type="gene ID" value="ACRNAN_scaffold16914.g16163"/>
</dbReference>
<dbReference type="AlphaFoldDB" id="A0A914D2M9"/>
<proteinExistence type="predicted"/>
<dbReference type="Pfam" id="PF07245">
    <property type="entry name" value="Phlebovirus_G2"/>
    <property type="match status" value="1"/>
</dbReference>
<dbReference type="Proteomes" id="UP000887540">
    <property type="component" value="Unplaced"/>
</dbReference>
<evidence type="ECO:0000313" key="2">
    <source>
        <dbReference type="Proteomes" id="UP000887540"/>
    </source>
</evidence>
<protein>
    <submittedName>
        <fullName evidence="3">Phlebovirus glycoprotein G2 fusion domain-containing protein</fullName>
    </submittedName>
</protein>